<dbReference type="Gene3D" id="2.40.128.20">
    <property type="match status" value="1"/>
</dbReference>
<keyword evidence="2" id="KW-0472">Membrane</keyword>
<comment type="caution">
    <text evidence="3">The sequence shown here is derived from an EMBL/GenBank/DDBJ whole genome shotgun (WGS) entry which is preliminary data.</text>
</comment>
<dbReference type="Proteomes" id="UP000198406">
    <property type="component" value="Unassembled WGS sequence"/>
</dbReference>
<dbReference type="AlphaFoldDB" id="A0A1Z5JQZ5"/>
<evidence type="ECO:0000256" key="1">
    <source>
        <dbReference type="SAM" id="MobiDB-lite"/>
    </source>
</evidence>
<dbReference type="OrthoDB" id="44721at2759"/>
<feature type="compositionally biased region" description="Low complexity" evidence="1">
    <location>
        <begin position="90"/>
        <end position="104"/>
    </location>
</feature>
<evidence type="ECO:0000256" key="2">
    <source>
        <dbReference type="SAM" id="Phobius"/>
    </source>
</evidence>
<name>A0A1Z5JQZ5_FISSO</name>
<dbReference type="InterPro" id="IPR012674">
    <property type="entry name" value="Calycin"/>
</dbReference>
<feature type="transmembrane region" description="Helical" evidence="2">
    <location>
        <begin position="49"/>
        <end position="67"/>
    </location>
</feature>
<organism evidence="3 4">
    <name type="scientific">Fistulifera solaris</name>
    <name type="common">Oleaginous diatom</name>
    <dbReference type="NCBI Taxonomy" id="1519565"/>
    <lineage>
        <taxon>Eukaryota</taxon>
        <taxon>Sar</taxon>
        <taxon>Stramenopiles</taxon>
        <taxon>Ochrophyta</taxon>
        <taxon>Bacillariophyta</taxon>
        <taxon>Bacillariophyceae</taxon>
        <taxon>Bacillariophycidae</taxon>
        <taxon>Naviculales</taxon>
        <taxon>Naviculaceae</taxon>
        <taxon>Fistulifera</taxon>
    </lineage>
</organism>
<reference evidence="3 4" key="1">
    <citation type="journal article" date="2015" name="Plant Cell">
        <title>Oil accumulation by the oleaginous diatom Fistulifera solaris as revealed by the genome and transcriptome.</title>
        <authorList>
            <person name="Tanaka T."/>
            <person name="Maeda Y."/>
            <person name="Veluchamy A."/>
            <person name="Tanaka M."/>
            <person name="Abida H."/>
            <person name="Marechal E."/>
            <person name="Bowler C."/>
            <person name="Muto M."/>
            <person name="Sunaga Y."/>
            <person name="Tanaka M."/>
            <person name="Yoshino T."/>
            <person name="Taniguchi T."/>
            <person name="Fukuda Y."/>
            <person name="Nemoto M."/>
            <person name="Matsumoto M."/>
            <person name="Wong P.S."/>
            <person name="Aburatani S."/>
            <person name="Fujibuchi W."/>
        </authorList>
    </citation>
    <scope>NUCLEOTIDE SEQUENCE [LARGE SCALE GENOMIC DNA]</scope>
    <source>
        <strain evidence="3 4">JPCC DA0580</strain>
    </source>
</reference>
<sequence length="264" mass="29666">MIVRSERTAVTKNPLFATKQQPFPPWCLFLAGLLLGTRSEITQWLRTYAEALLVSLYATGVTIYLLYSAYTRRRTNKFTQSAKRATKAVTTNTSSAPTTSIAATTEEDDALKTPSTTQQTQPPIDLTGTYQLISNQGFEEFLAVQGVPWALRRAANAARPIHRITQTAQQLTIQIQGIIESETTYIINGPPVETNVRGRIFEDVVEYMEDNHGIRVRKKALTEDYDVTVERVLSEDKQEIVLTSTAFFRDGRPSVSSVQLFRRV</sequence>
<dbReference type="InParanoid" id="A0A1Z5JQZ5"/>
<feature type="compositionally biased region" description="Low complexity" evidence="1">
    <location>
        <begin position="113"/>
        <end position="123"/>
    </location>
</feature>
<gene>
    <name evidence="3" type="ORF">FisN_19Lh028</name>
</gene>
<feature type="region of interest" description="Disordered" evidence="1">
    <location>
        <begin position="81"/>
        <end position="124"/>
    </location>
</feature>
<keyword evidence="2" id="KW-1133">Transmembrane helix</keyword>
<evidence type="ECO:0000313" key="3">
    <source>
        <dbReference type="EMBL" id="GAX16450.1"/>
    </source>
</evidence>
<keyword evidence="2" id="KW-0812">Transmembrane</keyword>
<dbReference type="SUPFAM" id="SSF50814">
    <property type="entry name" value="Lipocalins"/>
    <property type="match status" value="1"/>
</dbReference>
<proteinExistence type="predicted"/>
<protein>
    <submittedName>
        <fullName evidence="3">Uncharacterized protein</fullName>
    </submittedName>
</protein>
<keyword evidence="4" id="KW-1185">Reference proteome</keyword>
<dbReference type="EMBL" id="BDSP01000106">
    <property type="protein sequence ID" value="GAX16450.1"/>
    <property type="molecule type" value="Genomic_DNA"/>
</dbReference>
<evidence type="ECO:0000313" key="4">
    <source>
        <dbReference type="Proteomes" id="UP000198406"/>
    </source>
</evidence>
<accession>A0A1Z5JQZ5</accession>